<dbReference type="STRING" id="419479.SAMN04488563_5151"/>
<dbReference type="InterPro" id="IPR016181">
    <property type="entry name" value="Acyl_CoA_acyltransferase"/>
</dbReference>
<dbReference type="CDD" id="cd04301">
    <property type="entry name" value="NAT_SF"/>
    <property type="match status" value="1"/>
</dbReference>
<dbReference type="PROSITE" id="PS51186">
    <property type="entry name" value="GNAT"/>
    <property type="match status" value="1"/>
</dbReference>
<dbReference type="AlphaFoldDB" id="A0A1H2L5D5"/>
<dbReference type="EMBL" id="LT629791">
    <property type="protein sequence ID" value="SDU76277.1"/>
    <property type="molecule type" value="Genomic_DNA"/>
</dbReference>
<evidence type="ECO:0000259" key="1">
    <source>
        <dbReference type="PROSITE" id="PS51186"/>
    </source>
</evidence>
<feature type="domain" description="N-acetyltransferase" evidence="1">
    <location>
        <begin position="5"/>
        <end position="163"/>
    </location>
</feature>
<gene>
    <name evidence="2" type="ORF">SAMN04488563_5151</name>
</gene>
<dbReference type="RefSeq" id="WP_160312721.1">
    <property type="nucleotide sequence ID" value="NZ_KQ061222.1"/>
</dbReference>
<organism evidence="2 3">
    <name type="scientific">Jiangella alkaliphila</name>
    <dbReference type="NCBI Taxonomy" id="419479"/>
    <lineage>
        <taxon>Bacteria</taxon>
        <taxon>Bacillati</taxon>
        <taxon>Actinomycetota</taxon>
        <taxon>Actinomycetes</taxon>
        <taxon>Jiangellales</taxon>
        <taxon>Jiangellaceae</taxon>
        <taxon>Jiangella</taxon>
    </lineage>
</organism>
<reference evidence="3" key="1">
    <citation type="submission" date="2016-10" db="EMBL/GenBank/DDBJ databases">
        <authorList>
            <person name="Varghese N."/>
            <person name="Submissions S."/>
        </authorList>
    </citation>
    <scope>NUCLEOTIDE SEQUENCE [LARGE SCALE GENOMIC DNA]</scope>
    <source>
        <strain evidence="3">DSM 45079</strain>
    </source>
</reference>
<dbReference type="SUPFAM" id="SSF55729">
    <property type="entry name" value="Acyl-CoA N-acyltransferases (Nat)"/>
    <property type="match status" value="1"/>
</dbReference>
<sequence length="170" mass="19247">MAGGITLRLADTSMRPVVERLGQLERHYLSQFTGDQPGPDGLFDFPRLSRFFTDADHHAFLIHSDGRLAGFCLVRPFDDGASFIHAFFVVRALRRHGVGLAAATELLRSRRGRWVIAFMEQNAPAARFWRQVATEVVGDTWTEELQRAPDNGHAFTLLHVDVDRFERDPS</sequence>
<evidence type="ECO:0000313" key="2">
    <source>
        <dbReference type="EMBL" id="SDU76277.1"/>
    </source>
</evidence>
<keyword evidence="3" id="KW-1185">Reference proteome</keyword>
<dbReference type="GO" id="GO:0016747">
    <property type="term" value="F:acyltransferase activity, transferring groups other than amino-acyl groups"/>
    <property type="evidence" value="ECO:0007669"/>
    <property type="project" value="InterPro"/>
</dbReference>
<dbReference type="Pfam" id="PF00583">
    <property type="entry name" value="Acetyltransf_1"/>
    <property type="match status" value="1"/>
</dbReference>
<accession>A0A1H2L5D5</accession>
<evidence type="ECO:0000313" key="3">
    <source>
        <dbReference type="Proteomes" id="UP000182977"/>
    </source>
</evidence>
<proteinExistence type="predicted"/>
<dbReference type="Gene3D" id="3.40.630.30">
    <property type="match status" value="1"/>
</dbReference>
<protein>
    <submittedName>
        <fullName evidence="2">Predicted acetyltransferase</fullName>
    </submittedName>
</protein>
<dbReference type="Proteomes" id="UP000182977">
    <property type="component" value="Chromosome I"/>
</dbReference>
<dbReference type="OrthoDB" id="3627178at2"/>
<name>A0A1H2L5D5_9ACTN</name>
<keyword evidence="2" id="KW-0808">Transferase</keyword>
<dbReference type="InterPro" id="IPR000182">
    <property type="entry name" value="GNAT_dom"/>
</dbReference>